<proteinExistence type="predicted"/>
<organism evidence="2">
    <name type="scientific">marine metagenome</name>
    <dbReference type="NCBI Taxonomy" id="408172"/>
    <lineage>
        <taxon>unclassified sequences</taxon>
        <taxon>metagenomes</taxon>
        <taxon>ecological metagenomes</taxon>
    </lineage>
</organism>
<dbReference type="AlphaFoldDB" id="A0A381SIJ7"/>
<dbReference type="Pfam" id="PF10543">
    <property type="entry name" value="ORF6N"/>
    <property type="match status" value="1"/>
</dbReference>
<feature type="domain" description="KilA-N DNA-binding" evidence="1">
    <location>
        <begin position="1"/>
        <end position="45"/>
    </location>
</feature>
<sequence>MRDKDLAELYDLETRRLKVDVRKNVKQFPTDFMHEINNEELSNWRL</sequence>
<protein>
    <recommendedName>
        <fullName evidence="1">KilA-N DNA-binding domain-containing protein</fullName>
    </recommendedName>
</protein>
<gene>
    <name evidence="2" type="ORF">METZ01_LOCUS56005</name>
</gene>
<accession>A0A381SIJ7</accession>
<evidence type="ECO:0000259" key="1">
    <source>
        <dbReference type="Pfam" id="PF10543"/>
    </source>
</evidence>
<dbReference type="EMBL" id="UINC01003078">
    <property type="protein sequence ID" value="SVA03151.1"/>
    <property type="molecule type" value="Genomic_DNA"/>
</dbReference>
<dbReference type="InterPro" id="IPR018873">
    <property type="entry name" value="KilA-N_DNA-bd_domain"/>
</dbReference>
<name>A0A381SIJ7_9ZZZZ</name>
<reference evidence="2" key="1">
    <citation type="submission" date="2018-05" db="EMBL/GenBank/DDBJ databases">
        <authorList>
            <person name="Lanie J.A."/>
            <person name="Ng W.-L."/>
            <person name="Kazmierczak K.M."/>
            <person name="Andrzejewski T.M."/>
            <person name="Davidsen T.M."/>
            <person name="Wayne K.J."/>
            <person name="Tettelin H."/>
            <person name="Glass J.I."/>
            <person name="Rusch D."/>
            <person name="Podicherti R."/>
            <person name="Tsui H.-C.T."/>
            <person name="Winkler M.E."/>
        </authorList>
    </citation>
    <scope>NUCLEOTIDE SEQUENCE</scope>
</reference>
<evidence type="ECO:0000313" key="2">
    <source>
        <dbReference type="EMBL" id="SVA03151.1"/>
    </source>
</evidence>